<name>A0A399LYV7_9PSED</name>
<dbReference type="Gene3D" id="3.30.2020.30">
    <property type="match status" value="1"/>
</dbReference>
<dbReference type="RefSeq" id="WP_119371992.1">
    <property type="nucleotide sequence ID" value="NZ_QWLL01000067.1"/>
</dbReference>
<evidence type="ECO:0000256" key="6">
    <source>
        <dbReference type="ARBA" id="ARBA00023004"/>
    </source>
</evidence>
<evidence type="ECO:0000313" key="10">
    <source>
        <dbReference type="Proteomes" id="UP000265875"/>
    </source>
</evidence>
<proteinExistence type="inferred from homology"/>
<keyword evidence="5" id="KW-0560">Oxidoreductase</keyword>
<comment type="cofactor">
    <cofactor evidence="1">
        <name>Fe(2+)</name>
        <dbReference type="ChEBI" id="CHEBI:29033"/>
    </cofactor>
</comment>
<comment type="caution">
    <text evidence="9">The sequence shown here is derived from an EMBL/GenBank/DDBJ whole genome shotgun (WGS) entry which is preliminary data.</text>
</comment>
<reference evidence="9 10" key="1">
    <citation type="submission" date="2018-08" db="EMBL/GenBank/DDBJ databases">
        <title>Draft genome sequence of the cyanotroph, Pseudomonas monteilii BCN3.</title>
        <authorList>
            <person name="Jones L.B."/>
            <person name="Kunz D.A."/>
        </authorList>
    </citation>
    <scope>NUCLEOTIDE SEQUENCE [LARGE SCALE GENOMIC DNA]</scope>
    <source>
        <strain evidence="9 10">BCN3</strain>
    </source>
</reference>
<dbReference type="PANTHER" id="PTHR10696:SF25">
    <property type="entry name" value="OXIDOREDUCTASE AIM17-RELATED"/>
    <property type="match status" value="1"/>
</dbReference>
<dbReference type="Pfam" id="PF02668">
    <property type="entry name" value="TauD"/>
    <property type="match status" value="1"/>
</dbReference>
<feature type="domain" description="Gamma-butyrobetaine hydroxylase-like N-terminal" evidence="8">
    <location>
        <begin position="21"/>
        <end position="86"/>
    </location>
</feature>
<dbReference type="EMBL" id="QWLL01000067">
    <property type="protein sequence ID" value="RII74187.1"/>
    <property type="molecule type" value="Genomic_DNA"/>
</dbReference>
<sequence>MNTKEPITFQTSPPAVLLTAENKAIELPALWLREQSPDPEAVDSLTRQRLFDSHLLDENLALVSIIQLPDAKAELVFSDGHRAVYEAADILAETRSDAQGPKPQQWESSLSLAEVTHDWPEMDNDECFAAALESYLRYGFIVLRGVPGNKEQVLRVGSKFGYVKETNFGKYFEVYTKPLSNDLAYRSVRLGPHTNNPYRDPVPGIQLLHCLVNETSGGLSTLVDSVSVVEALKQEDLEGYELLRDVPVRFRFVDMGVELTASCPMIDVNGKGRTVGVHYSPRLDQLPLLPREQIQAFHRARKRLAELFNSERYELKFRLQPGELMLFDNSRVLHGRTSYNPNEGLRHLQGCYIDRDGPLERYSEVSKRTAQKLAKV</sequence>
<dbReference type="InterPro" id="IPR038492">
    <property type="entry name" value="GBBH-like_N_sf"/>
</dbReference>
<gene>
    <name evidence="9" type="ORF">D0894_27625</name>
</gene>
<dbReference type="PANTHER" id="PTHR10696">
    <property type="entry name" value="GAMMA-BUTYROBETAINE HYDROXYLASE-RELATED"/>
    <property type="match status" value="1"/>
</dbReference>
<dbReference type="GO" id="GO:0045329">
    <property type="term" value="P:carnitine biosynthetic process"/>
    <property type="evidence" value="ECO:0007669"/>
    <property type="project" value="TreeGrafter"/>
</dbReference>
<dbReference type="InterPro" id="IPR003819">
    <property type="entry name" value="TauD/TfdA-like"/>
</dbReference>
<accession>A0A399LYV7</accession>
<evidence type="ECO:0000313" key="9">
    <source>
        <dbReference type="EMBL" id="RII74187.1"/>
    </source>
</evidence>
<evidence type="ECO:0000256" key="3">
    <source>
        <dbReference type="ARBA" id="ARBA00022723"/>
    </source>
</evidence>
<evidence type="ECO:0000256" key="4">
    <source>
        <dbReference type="ARBA" id="ARBA00022964"/>
    </source>
</evidence>
<evidence type="ECO:0000259" key="8">
    <source>
        <dbReference type="Pfam" id="PF06155"/>
    </source>
</evidence>
<dbReference type="GO" id="GO:0046872">
    <property type="term" value="F:metal ion binding"/>
    <property type="evidence" value="ECO:0007669"/>
    <property type="project" value="UniProtKB-KW"/>
</dbReference>
<evidence type="ECO:0000259" key="7">
    <source>
        <dbReference type="Pfam" id="PF02668"/>
    </source>
</evidence>
<keyword evidence="6" id="KW-0408">Iron</keyword>
<dbReference type="InterPro" id="IPR050411">
    <property type="entry name" value="AlphaKG_dependent_hydroxylases"/>
</dbReference>
<dbReference type="InterPro" id="IPR042098">
    <property type="entry name" value="TauD-like_sf"/>
</dbReference>
<dbReference type="SUPFAM" id="SSF51197">
    <property type="entry name" value="Clavaminate synthase-like"/>
    <property type="match status" value="1"/>
</dbReference>
<dbReference type="Gene3D" id="3.60.130.10">
    <property type="entry name" value="Clavaminate synthase-like"/>
    <property type="match status" value="1"/>
</dbReference>
<evidence type="ECO:0000256" key="5">
    <source>
        <dbReference type="ARBA" id="ARBA00023002"/>
    </source>
</evidence>
<dbReference type="CDD" id="cd00250">
    <property type="entry name" value="CAS_like"/>
    <property type="match status" value="1"/>
</dbReference>
<keyword evidence="4" id="KW-0223">Dioxygenase</keyword>
<protein>
    <submittedName>
        <fullName evidence="9">DUF971 domain-containing protein</fullName>
    </submittedName>
</protein>
<dbReference type="InterPro" id="IPR010376">
    <property type="entry name" value="GBBH-like_N"/>
</dbReference>
<evidence type="ECO:0000256" key="1">
    <source>
        <dbReference type="ARBA" id="ARBA00001954"/>
    </source>
</evidence>
<evidence type="ECO:0000256" key="2">
    <source>
        <dbReference type="ARBA" id="ARBA00008654"/>
    </source>
</evidence>
<organism evidence="9 10">
    <name type="scientific">Pseudomonas monteilii</name>
    <dbReference type="NCBI Taxonomy" id="76759"/>
    <lineage>
        <taxon>Bacteria</taxon>
        <taxon>Pseudomonadati</taxon>
        <taxon>Pseudomonadota</taxon>
        <taxon>Gammaproteobacteria</taxon>
        <taxon>Pseudomonadales</taxon>
        <taxon>Pseudomonadaceae</taxon>
        <taxon>Pseudomonas</taxon>
    </lineage>
</organism>
<dbReference type="Proteomes" id="UP000265875">
    <property type="component" value="Unassembled WGS sequence"/>
</dbReference>
<dbReference type="GO" id="GO:0016706">
    <property type="term" value="F:2-oxoglutarate-dependent dioxygenase activity"/>
    <property type="evidence" value="ECO:0007669"/>
    <property type="project" value="UniProtKB-ARBA"/>
</dbReference>
<dbReference type="AlphaFoldDB" id="A0A399LYV7"/>
<feature type="domain" description="TauD/TfdA-like" evidence="7">
    <location>
        <begin position="116"/>
        <end position="352"/>
    </location>
</feature>
<keyword evidence="3" id="KW-0479">Metal-binding</keyword>
<dbReference type="Pfam" id="PF06155">
    <property type="entry name" value="GBBH-like_N"/>
    <property type="match status" value="1"/>
</dbReference>
<comment type="similarity">
    <text evidence="2">Belongs to the gamma-BBH/TMLD family.</text>
</comment>